<reference evidence="1 2" key="2">
    <citation type="journal article" date="2022" name="Mol. Ecol. Resour.">
        <title>The genomes of chicory, endive, great burdock and yacon provide insights into Asteraceae paleo-polyploidization history and plant inulin production.</title>
        <authorList>
            <person name="Fan W."/>
            <person name="Wang S."/>
            <person name="Wang H."/>
            <person name="Wang A."/>
            <person name="Jiang F."/>
            <person name="Liu H."/>
            <person name="Zhao H."/>
            <person name="Xu D."/>
            <person name="Zhang Y."/>
        </authorList>
    </citation>
    <scope>NUCLEOTIDE SEQUENCE [LARGE SCALE GENOMIC DNA]</scope>
    <source>
        <strain evidence="2">cv. Yunnan</strain>
        <tissue evidence="1">Leaves</tissue>
    </source>
</reference>
<evidence type="ECO:0000313" key="1">
    <source>
        <dbReference type="EMBL" id="KAI3741975.1"/>
    </source>
</evidence>
<gene>
    <name evidence="1" type="ORF">L1987_59654</name>
</gene>
<accession>A0ACB9D621</accession>
<evidence type="ECO:0000313" key="2">
    <source>
        <dbReference type="Proteomes" id="UP001056120"/>
    </source>
</evidence>
<comment type="caution">
    <text evidence="1">The sequence shown here is derived from an EMBL/GenBank/DDBJ whole genome shotgun (WGS) entry which is preliminary data.</text>
</comment>
<dbReference type="EMBL" id="CM042037">
    <property type="protein sequence ID" value="KAI3741975.1"/>
    <property type="molecule type" value="Genomic_DNA"/>
</dbReference>
<reference evidence="2" key="1">
    <citation type="journal article" date="2022" name="Mol. Ecol. Resour.">
        <title>The genomes of chicory, endive, great burdock and yacon provide insights into Asteraceae palaeo-polyploidization history and plant inulin production.</title>
        <authorList>
            <person name="Fan W."/>
            <person name="Wang S."/>
            <person name="Wang H."/>
            <person name="Wang A."/>
            <person name="Jiang F."/>
            <person name="Liu H."/>
            <person name="Zhao H."/>
            <person name="Xu D."/>
            <person name="Zhang Y."/>
        </authorList>
    </citation>
    <scope>NUCLEOTIDE SEQUENCE [LARGE SCALE GENOMIC DNA]</scope>
    <source>
        <strain evidence="2">cv. Yunnan</strain>
    </source>
</reference>
<protein>
    <submittedName>
        <fullName evidence="1">Uncharacterized protein</fullName>
    </submittedName>
</protein>
<dbReference type="Proteomes" id="UP001056120">
    <property type="component" value="Linkage Group LG20"/>
</dbReference>
<organism evidence="1 2">
    <name type="scientific">Smallanthus sonchifolius</name>
    <dbReference type="NCBI Taxonomy" id="185202"/>
    <lineage>
        <taxon>Eukaryota</taxon>
        <taxon>Viridiplantae</taxon>
        <taxon>Streptophyta</taxon>
        <taxon>Embryophyta</taxon>
        <taxon>Tracheophyta</taxon>
        <taxon>Spermatophyta</taxon>
        <taxon>Magnoliopsida</taxon>
        <taxon>eudicotyledons</taxon>
        <taxon>Gunneridae</taxon>
        <taxon>Pentapetalae</taxon>
        <taxon>asterids</taxon>
        <taxon>campanulids</taxon>
        <taxon>Asterales</taxon>
        <taxon>Asteraceae</taxon>
        <taxon>Asteroideae</taxon>
        <taxon>Heliantheae alliance</taxon>
        <taxon>Millerieae</taxon>
        <taxon>Smallanthus</taxon>
    </lineage>
</organism>
<sequence length="172" mass="19485">MSVAINASAKVRLCSSKPSLHTNISCTPIVVAVVSRHVVRRLEEVVNEGEKAVVSDKPLAEEESKDEKKENVTLERYQRCSYGTREASPQDQDAQAAGKRFLLEPFPEMDIKAFFATFIWKIPASKVKGIELLPKVDLGRKELSFYVRHFTDGVSMERSWATFDEIHVGSWW</sequence>
<keyword evidence="2" id="KW-1185">Reference proteome</keyword>
<proteinExistence type="predicted"/>
<name>A0ACB9D621_9ASTR</name>